<dbReference type="PANTHER" id="PTHR10721:SF1">
    <property type="entry name" value="MITOCHONDRIAL IMPORT INNER MEMBRANE TRANSLOCASE SUBUNIT TIM44"/>
    <property type="match status" value="1"/>
</dbReference>
<dbReference type="AlphaFoldDB" id="A0AA36HBQ2"/>
<keyword evidence="3" id="KW-0999">Mitochondrion inner membrane</keyword>
<evidence type="ECO:0000259" key="7">
    <source>
        <dbReference type="SMART" id="SM00978"/>
    </source>
</evidence>
<evidence type="ECO:0000313" key="8">
    <source>
        <dbReference type="EMBL" id="CAJ0607712.1"/>
    </source>
</evidence>
<gene>
    <name evidence="8" type="ORF">CYNAS_LOCUS19695</name>
</gene>
<dbReference type="GO" id="GO:0030150">
    <property type="term" value="P:protein import into mitochondrial matrix"/>
    <property type="evidence" value="ECO:0007669"/>
    <property type="project" value="TreeGrafter"/>
</dbReference>
<keyword evidence="6" id="KW-0472">Membrane</keyword>
<dbReference type="InterPro" id="IPR032710">
    <property type="entry name" value="NTF2-like_dom_sf"/>
</dbReference>
<comment type="similarity">
    <text evidence="2">Belongs to the Tim44 family.</text>
</comment>
<feature type="domain" description="Tim44-like" evidence="7">
    <location>
        <begin position="71"/>
        <end position="205"/>
    </location>
</feature>
<name>A0AA36HBQ2_CYLNA</name>
<keyword evidence="4" id="KW-0809">Transit peptide</keyword>
<proteinExistence type="inferred from homology"/>
<dbReference type="Pfam" id="PF04280">
    <property type="entry name" value="Tim44"/>
    <property type="match status" value="1"/>
</dbReference>
<accession>A0AA36HBQ2</accession>
<dbReference type="PANTHER" id="PTHR10721">
    <property type="entry name" value="MITOCHONDRIAL IMPORT INNER MEMBRANE TRANSLOCASE SUBUNIT TIM44"/>
    <property type="match status" value="1"/>
</dbReference>
<comment type="caution">
    <text evidence="8">The sequence shown here is derived from an EMBL/GenBank/DDBJ whole genome shotgun (WGS) entry which is preliminary data.</text>
</comment>
<dbReference type="GO" id="GO:0051087">
    <property type="term" value="F:protein-folding chaperone binding"/>
    <property type="evidence" value="ECO:0007669"/>
    <property type="project" value="TreeGrafter"/>
</dbReference>
<keyword evidence="9" id="KW-1185">Reference proteome</keyword>
<evidence type="ECO:0000256" key="3">
    <source>
        <dbReference type="ARBA" id="ARBA00022792"/>
    </source>
</evidence>
<comment type="subcellular location">
    <subcellularLocation>
        <location evidence="1">Mitochondrion inner membrane</location>
    </subcellularLocation>
</comment>
<dbReference type="SUPFAM" id="SSF54427">
    <property type="entry name" value="NTF2-like"/>
    <property type="match status" value="1"/>
</dbReference>
<dbReference type="EMBL" id="CATQJL010000316">
    <property type="protein sequence ID" value="CAJ0607712.1"/>
    <property type="molecule type" value="Genomic_DNA"/>
</dbReference>
<reference evidence="8" key="1">
    <citation type="submission" date="2023-07" db="EMBL/GenBank/DDBJ databases">
        <authorList>
            <consortium name="CYATHOMIX"/>
        </authorList>
    </citation>
    <scope>NUCLEOTIDE SEQUENCE</scope>
    <source>
        <strain evidence="8">N/A</strain>
    </source>
</reference>
<evidence type="ECO:0000256" key="5">
    <source>
        <dbReference type="ARBA" id="ARBA00023128"/>
    </source>
</evidence>
<evidence type="ECO:0000256" key="4">
    <source>
        <dbReference type="ARBA" id="ARBA00022946"/>
    </source>
</evidence>
<dbReference type="SMART" id="SM00978">
    <property type="entry name" value="Tim44"/>
    <property type="match status" value="1"/>
</dbReference>
<protein>
    <recommendedName>
        <fullName evidence="7">Tim44-like domain-containing protein</fullName>
    </recommendedName>
</protein>
<evidence type="ECO:0000313" key="9">
    <source>
        <dbReference type="Proteomes" id="UP001176961"/>
    </source>
</evidence>
<dbReference type="Gene3D" id="3.10.450.240">
    <property type="match status" value="1"/>
</dbReference>
<dbReference type="InterPro" id="IPR039544">
    <property type="entry name" value="Tim44-like"/>
</dbReference>
<evidence type="ECO:0000256" key="6">
    <source>
        <dbReference type="ARBA" id="ARBA00023136"/>
    </source>
</evidence>
<dbReference type="InterPro" id="IPR007379">
    <property type="entry name" value="Tim44-like_dom"/>
</dbReference>
<evidence type="ECO:0000256" key="1">
    <source>
        <dbReference type="ARBA" id="ARBA00004273"/>
    </source>
</evidence>
<organism evidence="8 9">
    <name type="scientific">Cylicocyclus nassatus</name>
    <name type="common">Nematode worm</name>
    <dbReference type="NCBI Taxonomy" id="53992"/>
    <lineage>
        <taxon>Eukaryota</taxon>
        <taxon>Metazoa</taxon>
        <taxon>Ecdysozoa</taxon>
        <taxon>Nematoda</taxon>
        <taxon>Chromadorea</taxon>
        <taxon>Rhabditida</taxon>
        <taxon>Rhabditina</taxon>
        <taxon>Rhabditomorpha</taxon>
        <taxon>Strongyloidea</taxon>
        <taxon>Strongylidae</taxon>
        <taxon>Cylicocyclus</taxon>
    </lineage>
</organism>
<dbReference type="Proteomes" id="UP001176961">
    <property type="component" value="Unassembled WGS sequence"/>
</dbReference>
<sequence>MSLTFLAKDRCRGTTGVSLHKELRWLVGERSSQKKLFDWKIRYEKSDNVAVRSMRGIKERIGSLFGRHNEVSGVLTEIAKIDASFHKGEWLQFCEKEVIPNVLEAFIRGDLDVLQDWCHKRAFVALSTVVKECQKMKFSTTDSRIIDIGKKEEYVGFLDKKILSADTHPQCYANTAVRVHHVWVMRRDMEEYNGAIARKLLEVHMQQGQVAL</sequence>
<evidence type="ECO:0000256" key="2">
    <source>
        <dbReference type="ARBA" id="ARBA00009597"/>
    </source>
</evidence>
<keyword evidence="5" id="KW-0496">Mitochondrion</keyword>
<dbReference type="GO" id="GO:0005743">
    <property type="term" value="C:mitochondrial inner membrane"/>
    <property type="evidence" value="ECO:0007669"/>
    <property type="project" value="UniProtKB-SubCell"/>
</dbReference>